<keyword evidence="2" id="KW-1185">Reference proteome</keyword>
<evidence type="ECO:0000313" key="2">
    <source>
        <dbReference type="Proteomes" id="UP000831484"/>
    </source>
</evidence>
<dbReference type="AlphaFoldDB" id="A0AB38RE56"/>
<evidence type="ECO:0000313" key="1">
    <source>
        <dbReference type="EMBL" id="UPU43492.1"/>
    </source>
</evidence>
<organism evidence="1 2">
    <name type="scientific">Rhodococcus qingshengii JCM 15477</name>
    <dbReference type="NCBI Taxonomy" id="1303681"/>
    <lineage>
        <taxon>Bacteria</taxon>
        <taxon>Bacillati</taxon>
        <taxon>Actinomycetota</taxon>
        <taxon>Actinomycetes</taxon>
        <taxon>Mycobacteriales</taxon>
        <taxon>Nocardiaceae</taxon>
        <taxon>Rhodococcus</taxon>
        <taxon>Rhodococcus erythropolis group</taxon>
    </lineage>
</organism>
<reference evidence="2" key="1">
    <citation type="journal article" date="2022" name="Environ. Microbiol.">
        <title>Functional analysis, diversity, and distribution of carbendazim hydrolases MheI and CbmA, responsible for the initial step in carbendazim degradation.</title>
        <authorList>
            <person name="Zhang M."/>
            <person name="Bai X."/>
            <person name="Li Q."/>
            <person name="Zhang L."/>
            <person name="Zhu Q."/>
            <person name="Gao S."/>
            <person name="Ke Z."/>
            <person name="Jiang M."/>
            <person name="Hu J."/>
            <person name="Qiu J."/>
            <person name="Hong Q."/>
        </authorList>
    </citation>
    <scope>NUCLEOTIDE SEQUENCE [LARGE SCALE GENOMIC DNA]</scope>
    <source>
        <strain evidence="2">djl-6</strain>
    </source>
</reference>
<gene>
    <name evidence="1" type="ORF">M0639_01935</name>
</gene>
<accession>A0AB38RE56</accession>
<dbReference type="RefSeq" id="WP_054800548.1">
    <property type="nucleotide sequence ID" value="NZ_CP096563.1"/>
</dbReference>
<dbReference type="EMBL" id="CP096563">
    <property type="protein sequence ID" value="UPU43492.1"/>
    <property type="molecule type" value="Genomic_DNA"/>
</dbReference>
<name>A0AB38RE56_RHOSG</name>
<dbReference type="Proteomes" id="UP000831484">
    <property type="component" value="Chromosome"/>
</dbReference>
<sequence>MAIGRTIDVSIPTREWSAEAATFVVFVGALVLPPGTARRLVAASWAVHPIFDLLHERGPESRLPDWYPAICAGYDLGTAGLLAAEPRNFV</sequence>
<evidence type="ECO:0008006" key="3">
    <source>
        <dbReference type="Google" id="ProtNLM"/>
    </source>
</evidence>
<protein>
    <recommendedName>
        <fullName evidence="3">Integral membrane protein</fullName>
    </recommendedName>
</protein>
<proteinExistence type="predicted"/>